<keyword evidence="2" id="KW-1185">Reference proteome</keyword>
<evidence type="ECO:0000313" key="1">
    <source>
        <dbReference type="EMBL" id="EFO98373.1"/>
    </source>
</evidence>
<dbReference type="EMBL" id="DS268684">
    <property type="protein sequence ID" value="EFO98373.1"/>
    <property type="molecule type" value="Genomic_DNA"/>
</dbReference>
<dbReference type="HOGENOM" id="CLU_2322604_0_0_1"/>
<sequence>MPVYATFRNPTSIDSSRSKDVAHYVFEQIIFQHYFQKDNFGWANIYVREERKPWITNFLRKNAAVKDEKGYMVATIEGPKFKNTVEHNLYGTFIFSRVV</sequence>
<dbReference type="InParanoid" id="E3NHR5"/>
<proteinExistence type="predicted"/>
<protein>
    <submittedName>
        <fullName evidence="1">Uncharacterized protein</fullName>
    </submittedName>
</protein>
<dbReference type="Proteomes" id="UP000008281">
    <property type="component" value="Unassembled WGS sequence"/>
</dbReference>
<dbReference type="AlphaFoldDB" id="E3NHR5"/>
<gene>
    <name evidence="1" type="ORF">CRE_23753</name>
</gene>
<evidence type="ECO:0000313" key="2">
    <source>
        <dbReference type="Proteomes" id="UP000008281"/>
    </source>
</evidence>
<organism evidence="2">
    <name type="scientific">Caenorhabditis remanei</name>
    <name type="common">Caenorhabditis vulgaris</name>
    <dbReference type="NCBI Taxonomy" id="31234"/>
    <lineage>
        <taxon>Eukaryota</taxon>
        <taxon>Metazoa</taxon>
        <taxon>Ecdysozoa</taxon>
        <taxon>Nematoda</taxon>
        <taxon>Chromadorea</taxon>
        <taxon>Rhabditida</taxon>
        <taxon>Rhabditina</taxon>
        <taxon>Rhabditomorpha</taxon>
        <taxon>Rhabditoidea</taxon>
        <taxon>Rhabditidae</taxon>
        <taxon>Peloderinae</taxon>
        <taxon>Caenorhabditis</taxon>
    </lineage>
</organism>
<name>E3NHR5_CAERE</name>
<reference evidence="1" key="1">
    <citation type="submission" date="2007-07" db="EMBL/GenBank/DDBJ databases">
        <title>PCAP assembly of the Caenorhabditis remanei genome.</title>
        <authorList>
            <consortium name="The Caenorhabditis remanei Sequencing Consortium"/>
            <person name="Wilson R.K."/>
        </authorList>
    </citation>
    <scope>NUCLEOTIDE SEQUENCE [LARGE SCALE GENOMIC DNA]</scope>
    <source>
        <strain evidence="1">PB4641</strain>
    </source>
</reference>
<accession>E3NHR5</accession>